<dbReference type="AlphaFoldDB" id="Q0S7H6"/>
<evidence type="ECO:0000313" key="2">
    <source>
        <dbReference type="EMBL" id="ABG96510.1"/>
    </source>
</evidence>
<dbReference type="KEGG" id="rha:RHA1_ro04725"/>
<gene>
    <name evidence="2" type="ordered locus">RHA1_ro04725</name>
</gene>
<organism evidence="2 3">
    <name type="scientific">Rhodococcus jostii (strain RHA1)</name>
    <dbReference type="NCBI Taxonomy" id="101510"/>
    <lineage>
        <taxon>Bacteria</taxon>
        <taxon>Bacillati</taxon>
        <taxon>Actinomycetota</taxon>
        <taxon>Actinomycetes</taxon>
        <taxon>Mycobacteriales</taxon>
        <taxon>Nocardiaceae</taxon>
        <taxon>Rhodococcus</taxon>
    </lineage>
</organism>
<sequence>MPTPERGRAVPVPADRRIRVPLELPHRGADRAGRFRRLAVRAPVRLTSVFGSLLDRGAGMFRIGPFGLNVPASRQYEPGSNTISAVWNTPTGWVTVRSVLTMGPSRGEDTVTPHTRPPADEDADHMLVRTVTCLDGRVEVELVCEPVFDYGRTPAEWVLVGGDRHTADASGAGRTLRLRTDMALGIEGGRVRARHVLEKGETLYCSSPTTGGGRRSSDPPSPSRDSRTCRPAPPSRHSPHPCRKLPAASAIGTTGTRGCVTPRSLCRPCTI</sequence>
<protein>
    <submittedName>
        <fullName evidence="2">Possible glycosyl hydrolase, N-terminal</fullName>
    </submittedName>
</protein>
<dbReference type="HOGENOM" id="CLU_1026290_0_0_11"/>
<dbReference type="eggNOG" id="COG3387">
    <property type="taxonomic scope" value="Bacteria"/>
</dbReference>
<name>Q0S7H6_RHOJR</name>
<feature type="region of interest" description="Disordered" evidence="1">
    <location>
        <begin position="202"/>
        <end position="248"/>
    </location>
</feature>
<dbReference type="EMBL" id="CP000431">
    <property type="protein sequence ID" value="ABG96510.1"/>
    <property type="molecule type" value="Genomic_DNA"/>
</dbReference>
<dbReference type="GO" id="GO:0016787">
    <property type="term" value="F:hydrolase activity"/>
    <property type="evidence" value="ECO:0007669"/>
    <property type="project" value="UniProtKB-KW"/>
</dbReference>
<dbReference type="Proteomes" id="UP000008710">
    <property type="component" value="Chromosome"/>
</dbReference>
<reference evidence="3" key="1">
    <citation type="journal article" date="2006" name="Proc. Natl. Acad. Sci. U.S.A.">
        <title>The complete genome of Rhodococcus sp. RHA1 provides insights into a catabolic powerhouse.</title>
        <authorList>
            <person name="McLeod M.P."/>
            <person name="Warren R.L."/>
            <person name="Hsiao W.W.L."/>
            <person name="Araki N."/>
            <person name="Myhre M."/>
            <person name="Fernandes C."/>
            <person name="Miyazawa D."/>
            <person name="Wong W."/>
            <person name="Lillquist A.L."/>
            <person name="Wang D."/>
            <person name="Dosanjh M."/>
            <person name="Hara H."/>
            <person name="Petrescu A."/>
            <person name="Morin R.D."/>
            <person name="Yang G."/>
            <person name="Stott J.M."/>
            <person name="Schein J.E."/>
            <person name="Shin H."/>
            <person name="Smailus D."/>
            <person name="Siddiqui A.S."/>
            <person name="Marra M.A."/>
            <person name="Jones S.J.M."/>
            <person name="Holt R."/>
            <person name="Brinkman F.S.L."/>
            <person name="Miyauchi K."/>
            <person name="Fukuda M."/>
            <person name="Davies J.E."/>
            <person name="Mohn W.W."/>
            <person name="Eltis L.D."/>
        </authorList>
    </citation>
    <scope>NUCLEOTIDE SEQUENCE [LARGE SCALE GENOMIC DNA]</scope>
    <source>
        <strain evidence="3">RHA1</strain>
    </source>
</reference>
<keyword evidence="2" id="KW-0378">Hydrolase</keyword>
<evidence type="ECO:0000256" key="1">
    <source>
        <dbReference type="SAM" id="MobiDB-lite"/>
    </source>
</evidence>
<accession>Q0S7H6</accession>
<proteinExistence type="predicted"/>
<evidence type="ECO:0000313" key="3">
    <source>
        <dbReference type="Proteomes" id="UP000008710"/>
    </source>
</evidence>